<evidence type="ECO:0000313" key="1">
    <source>
        <dbReference type="EMBL" id="CUS43551.1"/>
    </source>
</evidence>
<protein>
    <submittedName>
        <fullName evidence="1">Uncharacterized protein</fullName>
    </submittedName>
</protein>
<gene>
    <name evidence="1" type="ORF">MGWOODY_Smn3485</name>
</gene>
<dbReference type="EMBL" id="CZQE01000066">
    <property type="protein sequence ID" value="CUS43551.1"/>
    <property type="molecule type" value="Genomic_DNA"/>
</dbReference>
<dbReference type="AlphaFoldDB" id="A0A160TH21"/>
<sequence>MANPFLRRATEYVRDDASFLSIVSPSPLTTFLAKNKHKDDMFEVPVRIIGSPGSGKTMLATLAEFKMVEAILKDPTNATNRTLAAALAEAGLLQSAIPHVAAVRVPMESEYREFWELPYDPAVKTKLAFWLVQARAMLGLIRNLTANRTRDLDGIQFVPRASYEAHLEQIGGLTAQGVRDRALAVQRAIYSVGAGLRPPKLRDLPEDATAPYAPFDAIQRIRIDWRGKPIEVTPLVMLDDVHALHHDQLEAMFETLSHREMRFGRWMMMRLDALSPGAVLRSPGAQPSHGRAQGRDFVDIRMQVGEDGKKDTARRQFRTMAKDMAKRYLPLVEALRNRGATDIERLLPSEPPSVTPAQLRSLAEKMAREQIKLGVSPSRREEIDALVGDFLKRSKSYDDGPEVALAMVRILINRYAVRIARSAPSLFEDFDPDPKTPLKADADVAHGARLHLYHELGRPLHFGVDDICDASNENAEIFLQFAGALVANIETRAIRNEDLPLPAKTQQSVLTTKARAIMDGWAFPHAARVRSMVDAIAKDCLAESLLPNAPLGAGANAIGILEDEMQALSLDDELGSVLKHAIANGAITIERDYGQGGKLWALIELTGTVSLVHGLTYNRGGFLPKRVGYLREGAGLADA</sequence>
<accession>A0A160TH21</accession>
<organism evidence="1">
    <name type="scientific">hydrothermal vent metagenome</name>
    <dbReference type="NCBI Taxonomy" id="652676"/>
    <lineage>
        <taxon>unclassified sequences</taxon>
        <taxon>metagenomes</taxon>
        <taxon>ecological metagenomes</taxon>
    </lineage>
</organism>
<name>A0A160TH21_9ZZZZ</name>
<reference evidence="1" key="1">
    <citation type="submission" date="2015-10" db="EMBL/GenBank/DDBJ databases">
        <authorList>
            <person name="Gilbert D.G."/>
        </authorList>
    </citation>
    <scope>NUCLEOTIDE SEQUENCE</scope>
</reference>
<proteinExistence type="predicted"/>